<sequence>MAPSKRALLIGSPLHGLLGTGNDLKTMSDLLESHGFDVENGAYVTKLFRDNATRQNILEAWEALILNTSQGDAVVIYYSGHGVCVKSDGTRETSGNPSQIQFIVPYDFDCSLDTWKGISDGELSLLLRKTTEKTKNVTYILDCCHSARAGRDLATFSVLPKAFSLSEVRPEAFSLTGRSLYTDLSNIMKDLRLAGKLTEDHLETNPHAVRIAAAATNETAWEYHENGYNHMGLLTKNLVKAIMRPSKHRSWRDIMLEVSTLVEQDYPEGKQHPRSAGPDNRTPFSLTTAVTGAYLATIWDDEYTVVGGGRLNGVQVGDIYTITPFGSHGQSGEEITRATVVDVNAFAATISPTPKPSEYGSSEEQIMGLAVLHQRHNRWAVSVSENMQGVDIQLHRSVFLKQSASDENPLVTLDRRGNQVFLHSGEGLQLAEVRFNDKITLKNGLERLLDKARDYGQAQNIQLLRSGTGEEAFGANVEIELGLERRGTKQVLLRRSEVSTKTTIDRVPVHIDENDRMYVYIENRSKRDIFVNAFNIDAAGKTTLVSKAWERGIDIGPGRSQTLATRAYPLRGIPLQWPKGIPKHGYVEERMVFVITNREVDLRDLDAATKAYGRRGTERAAAQDNGITPYDVEHVRYHLRPSSRPY</sequence>
<keyword evidence="3" id="KW-0645">Protease</keyword>
<gene>
    <name evidence="6" type="ORF">CGXH109_LOCUS118477</name>
</gene>
<dbReference type="Proteomes" id="UP001152533">
    <property type="component" value="Unassembled WGS sequence"/>
</dbReference>
<keyword evidence="7" id="KW-1185">Reference proteome</keyword>
<evidence type="ECO:0000256" key="4">
    <source>
        <dbReference type="ARBA" id="ARBA00023145"/>
    </source>
</evidence>
<evidence type="ECO:0000259" key="5">
    <source>
        <dbReference type="Pfam" id="PF00656"/>
    </source>
</evidence>
<dbReference type="Pfam" id="PF00656">
    <property type="entry name" value="Peptidase_C14"/>
    <property type="match status" value="1"/>
</dbReference>
<evidence type="ECO:0000256" key="3">
    <source>
        <dbReference type="ARBA" id="ARBA00022807"/>
    </source>
</evidence>
<feature type="domain" description="Peptidase C14 caspase" evidence="5">
    <location>
        <begin position="5"/>
        <end position="274"/>
    </location>
</feature>
<dbReference type="AlphaFoldDB" id="A0A9W4S476"/>
<dbReference type="InterPro" id="IPR011600">
    <property type="entry name" value="Pept_C14_caspase"/>
</dbReference>
<evidence type="ECO:0000256" key="2">
    <source>
        <dbReference type="ARBA" id="ARBA00022703"/>
    </source>
</evidence>
<dbReference type="PANTHER" id="PTHR48104">
    <property type="entry name" value="METACASPASE-4"/>
    <property type="match status" value="1"/>
</dbReference>
<comment type="similarity">
    <text evidence="1">Belongs to the peptidase C14B family.</text>
</comment>
<keyword evidence="4" id="KW-0865">Zymogen</keyword>
<dbReference type="InterPro" id="IPR050452">
    <property type="entry name" value="Metacaspase"/>
</dbReference>
<dbReference type="GO" id="GO:0006915">
    <property type="term" value="P:apoptotic process"/>
    <property type="evidence" value="ECO:0007669"/>
    <property type="project" value="UniProtKB-KW"/>
</dbReference>
<keyword evidence="3" id="KW-0788">Thiol protease</keyword>
<keyword evidence="2" id="KW-0053">Apoptosis</keyword>
<evidence type="ECO:0000313" key="6">
    <source>
        <dbReference type="EMBL" id="CAI0652601.1"/>
    </source>
</evidence>
<dbReference type="GO" id="GO:0004197">
    <property type="term" value="F:cysteine-type endopeptidase activity"/>
    <property type="evidence" value="ECO:0007669"/>
    <property type="project" value="InterPro"/>
</dbReference>
<evidence type="ECO:0000256" key="1">
    <source>
        <dbReference type="ARBA" id="ARBA00009005"/>
    </source>
</evidence>
<dbReference type="InterPro" id="IPR029030">
    <property type="entry name" value="Caspase-like_dom_sf"/>
</dbReference>
<evidence type="ECO:0000313" key="7">
    <source>
        <dbReference type="Proteomes" id="UP001152533"/>
    </source>
</evidence>
<name>A0A9W4S476_9PEZI</name>
<dbReference type="GO" id="GO:0005737">
    <property type="term" value="C:cytoplasm"/>
    <property type="evidence" value="ECO:0007669"/>
    <property type="project" value="TreeGrafter"/>
</dbReference>
<reference evidence="6" key="1">
    <citation type="submission" date="2022-08" db="EMBL/GenBank/DDBJ databases">
        <authorList>
            <person name="Giroux E."/>
            <person name="Giroux E."/>
        </authorList>
    </citation>
    <scope>NUCLEOTIDE SEQUENCE</scope>
    <source>
        <strain evidence="6">H1091258</strain>
    </source>
</reference>
<organism evidence="6 7">
    <name type="scientific">Colletotrichum noveboracense</name>
    <dbReference type="NCBI Taxonomy" id="2664923"/>
    <lineage>
        <taxon>Eukaryota</taxon>
        <taxon>Fungi</taxon>
        <taxon>Dikarya</taxon>
        <taxon>Ascomycota</taxon>
        <taxon>Pezizomycotina</taxon>
        <taxon>Sordariomycetes</taxon>
        <taxon>Hypocreomycetidae</taxon>
        <taxon>Glomerellales</taxon>
        <taxon>Glomerellaceae</taxon>
        <taxon>Colletotrichum</taxon>
        <taxon>Colletotrichum gloeosporioides species complex</taxon>
    </lineage>
</organism>
<dbReference type="Gene3D" id="3.40.50.1460">
    <property type="match status" value="1"/>
</dbReference>
<keyword evidence="3" id="KW-0378">Hydrolase</keyword>
<accession>A0A9W4S476</accession>
<dbReference type="GO" id="GO:0006508">
    <property type="term" value="P:proteolysis"/>
    <property type="evidence" value="ECO:0007669"/>
    <property type="project" value="InterPro"/>
</dbReference>
<proteinExistence type="inferred from homology"/>
<dbReference type="SUPFAM" id="SSF52129">
    <property type="entry name" value="Caspase-like"/>
    <property type="match status" value="1"/>
</dbReference>
<dbReference type="PANTHER" id="PTHR48104:SF30">
    <property type="entry name" value="METACASPASE-1"/>
    <property type="match status" value="1"/>
</dbReference>
<dbReference type="EMBL" id="CAMGZC010001385">
    <property type="protein sequence ID" value="CAI0652601.1"/>
    <property type="molecule type" value="Genomic_DNA"/>
</dbReference>
<protein>
    <recommendedName>
        <fullName evidence="5">Peptidase C14 caspase domain-containing protein</fullName>
    </recommendedName>
</protein>
<comment type="caution">
    <text evidence="6">The sequence shown here is derived from an EMBL/GenBank/DDBJ whole genome shotgun (WGS) entry which is preliminary data.</text>
</comment>